<evidence type="ECO:0000313" key="1">
    <source>
        <dbReference type="EMBL" id="JAH99635.1"/>
    </source>
</evidence>
<dbReference type="EMBL" id="GBXM01008942">
    <property type="protein sequence ID" value="JAH99635.1"/>
    <property type="molecule type" value="Transcribed_RNA"/>
</dbReference>
<reference evidence="1" key="1">
    <citation type="submission" date="2014-11" db="EMBL/GenBank/DDBJ databases">
        <authorList>
            <person name="Amaro Gonzalez C."/>
        </authorList>
    </citation>
    <scope>NUCLEOTIDE SEQUENCE</scope>
</reference>
<accession>A0A0E9XCR4</accession>
<name>A0A0E9XCR4_ANGAN</name>
<organism evidence="1">
    <name type="scientific">Anguilla anguilla</name>
    <name type="common">European freshwater eel</name>
    <name type="synonym">Muraena anguilla</name>
    <dbReference type="NCBI Taxonomy" id="7936"/>
    <lineage>
        <taxon>Eukaryota</taxon>
        <taxon>Metazoa</taxon>
        <taxon>Chordata</taxon>
        <taxon>Craniata</taxon>
        <taxon>Vertebrata</taxon>
        <taxon>Euteleostomi</taxon>
        <taxon>Actinopterygii</taxon>
        <taxon>Neopterygii</taxon>
        <taxon>Teleostei</taxon>
        <taxon>Anguilliformes</taxon>
        <taxon>Anguillidae</taxon>
        <taxon>Anguilla</taxon>
    </lineage>
</organism>
<dbReference type="AlphaFoldDB" id="A0A0E9XCR4"/>
<reference evidence="1" key="2">
    <citation type="journal article" date="2015" name="Fish Shellfish Immunol.">
        <title>Early steps in the European eel (Anguilla anguilla)-Vibrio vulnificus interaction in the gills: Role of the RtxA13 toxin.</title>
        <authorList>
            <person name="Callol A."/>
            <person name="Pajuelo D."/>
            <person name="Ebbesson L."/>
            <person name="Teles M."/>
            <person name="MacKenzie S."/>
            <person name="Amaro C."/>
        </authorList>
    </citation>
    <scope>NUCLEOTIDE SEQUENCE</scope>
</reference>
<proteinExistence type="predicted"/>
<sequence length="41" mass="4754">MGLPFKLNSHLKSYYVFLAVEKEELLFIKICGTRRLASSFC</sequence>
<protein>
    <submittedName>
        <fullName evidence="1">Uncharacterized protein</fullName>
    </submittedName>
</protein>